<dbReference type="AlphaFoldDB" id="A0A1H4JPA4"/>
<evidence type="ECO:0000313" key="2">
    <source>
        <dbReference type="Proteomes" id="UP000198742"/>
    </source>
</evidence>
<sequence>MTWTSHHQRGDVLREVIAAADTRLAAHPDTRRPALPTVPLPMDVAGVAETFGDETTLLGALQLRWHTRLAGRIERELADQPLDLAEAVTRAWRSAAAEMPGTRAVIDHHLAHPTSPEMARTSAIATAKEHELLALMAGHASAPGVAAQRAGREIEAAARSSYDAGDAAVDAAADHRGGSPSLVQRLKAVLAA</sequence>
<dbReference type="RefSeq" id="WP_090967473.1">
    <property type="nucleotide sequence ID" value="NZ_FNRT01000002.1"/>
</dbReference>
<keyword evidence="2" id="KW-1185">Reference proteome</keyword>
<accession>A0A1H4JPA4</accession>
<evidence type="ECO:0000313" key="1">
    <source>
        <dbReference type="EMBL" id="SEB47987.1"/>
    </source>
</evidence>
<proteinExistence type="predicted"/>
<name>A0A1H4JPA4_9ACTN</name>
<dbReference type="STRING" id="402596.SAMN04489844_0231"/>
<dbReference type="Proteomes" id="UP000198742">
    <property type="component" value="Unassembled WGS sequence"/>
</dbReference>
<protein>
    <submittedName>
        <fullName evidence="1">Uncharacterized protein</fullName>
    </submittedName>
</protein>
<dbReference type="EMBL" id="FNRT01000002">
    <property type="protein sequence ID" value="SEB47987.1"/>
    <property type="molecule type" value="Genomic_DNA"/>
</dbReference>
<gene>
    <name evidence="1" type="ORF">SAMN04489844_0231</name>
</gene>
<dbReference type="OrthoDB" id="3773711at2"/>
<reference evidence="2" key="1">
    <citation type="submission" date="2016-10" db="EMBL/GenBank/DDBJ databases">
        <authorList>
            <person name="Varghese N."/>
            <person name="Submissions S."/>
        </authorList>
    </citation>
    <scope>NUCLEOTIDE SEQUENCE [LARGE SCALE GENOMIC DNA]</scope>
    <source>
        <strain evidence="2">DSM 22017</strain>
    </source>
</reference>
<organism evidence="1 2">
    <name type="scientific">Nocardioides exalbidus</name>
    <dbReference type="NCBI Taxonomy" id="402596"/>
    <lineage>
        <taxon>Bacteria</taxon>
        <taxon>Bacillati</taxon>
        <taxon>Actinomycetota</taxon>
        <taxon>Actinomycetes</taxon>
        <taxon>Propionibacteriales</taxon>
        <taxon>Nocardioidaceae</taxon>
        <taxon>Nocardioides</taxon>
    </lineage>
</organism>